<dbReference type="Gene3D" id="3.40.1260.10">
    <property type="entry name" value="DsrEFH-like"/>
    <property type="match status" value="1"/>
</dbReference>
<dbReference type="EMBL" id="LNQE01000364">
    <property type="protein sequence ID" value="KUG27070.1"/>
    <property type="molecule type" value="Genomic_DNA"/>
</dbReference>
<gene>
    <name evidence="1" type="ORF">ASZ90_003076</name>
</gene>
<name>A0A0W8G289_9ZZZZ</name>
<comment type="caution">
    <text evidence="1">The sequence shown here is derived from an EMBL/GenBank/DDBJ whole genome shotgun (WGS) entry which is preliminary data.</text>
</comment>
<reference evidence="1" key="1">
    <citation type="journal article" date="2015" name="Proc. Natl. Acad. Sci. U.S.A.">
        <title>Networks of energetic and metabolic interactions define dynamics in microbial communities.</title>
        <authorList>
            <person name="Embree M."/>
            <person name="Liu J.K."/>
            <person name="Al-Bassam M.M."/>
            <person name="Zengler K."/>
        </authorList>
    </citation>
    <scope>NUCLEOTIDE SEQUENCE</scope>
</reference>
<proteinExistence type="predicted"/>
<dbReference type="InterPro" id="IPR027396">
    <property type="entry name" value="DsrEFH-like"/>
</dbReference>
<evidence type="ECO:0008006" key="2">
    <source>
        <dbReference type="Google" id="ProtNLM"/>
    </source>
</evidence>
<dbReference type="AlphaFoldDB" id="A0A0W8G289"/>
<accession>A0A0W8G289</accession>
<organism evidence="1">
    <name type="scientific">hydrocarbon metagenome</name>
    <dbReference type="NCBI Taxonomy" id="938273"/>
    <lineage>
        <taxon>unclassified sequences</taxon>
        <taxon>metagenomes</taxon>
        <taxon>ecological metagenomes</taxon>
    </lineage>
</organism>
<dbReference type="SUPFAM" id="SSF75169">
    <property type="entry name" value="DsrEFH-like"/>
    <property type="match status" value="1"/>
</dbReference>
<protein>
    <recommendedName>
        <fullName evidence="2">Cytoplasmic protein</fullName>
    </recommendedName>
</protein>
<sequence length="115" mass="12643">MKKAAIFAFRGDLMCFIHVMLNAIDIREKGYEAVVILEGEATTLVAKLADESNPMHKLFEKTKALGLFAGACKACATNLGALEAVKKEGFTLLDDMHGHPGMARYMDDGYRIITF</sequence>
<evidence type="ECO:0000313" key="1">
    <source>
        <dbReference type="EMBL" id="KUG27070.1"/>
    </source>
</evidence>